<protein>
    <submittedName>
        <fullName evidence="2">Uncharacterized protein</fullName>
    </submittedName>
</protein>
<dbReference type="Gene3D" id="1.20.1410.10">
    <property type="entry name" value="I/LWEQ domain"/>
    <property type="match status" value="1"/>
</dbReference>
<feature type="compositionally biased region" description="Low complexity" evidence="1">
    <location>
        <begin position="71"/>
        <end position="86"/>
    </location>
</feature>
<accession>A0A484B3P1</accession>
<dbReference type="Proteomes" id="UP000295192">
    <property type="component" value="Unassembled WGS sequence"/>
</dbReference>
<evidence type="ECO:0000313" key="2">
    <source>
        <dbReference type="EMBL" id="TDG43269.1"/>
    </source>
</evidence>
<name>A0A484B3P1_DRONA</name>
<feature type="compositionally biased region" description="Polar residues" evidence="1">
    <location>
        <begin position="1"/>
        <end position="14"/>
    </location>
</feature>
<dbReference type="AlphaFoldDB" id="A0A484B3P1"/>
<organism evidence="2 3">
    <name type="scientific">Drosophila navojoa</name>
    <name type="common">Fruit fly</name>
    <dbReference type="NCBI Taxonomy" id="7232"/>
    <lineage>
        <taxon>Eukaryota</taxon>
        <taxon>Metazoa</taxon>
        <taxon>Ecdysozoa</taxon>
        <taxon>Arthropoda</taxon>
        <taxon>Hexapoda</taxon>
        <taxon>Insecta</taxon>
        <taxon>Pterygota</taxon>
        <taxon>Neoptera</taxon>
        <taxon>Endopterygota</taxon>
        <taxon>Diptera</taxon>
        <taxon>Brachycera</taxon>
        <taxon>Muscomorpha</taxon>
        <taxon>Ephydroidea</taxon>
        <taxon>Drosophilidae</taxon>
        <taxon>Drosophila</taxon>
    </lineage>
</organism>
<comment type="caution">
    <text evidence="2">The sequence shown here is derived from an EMBL/GenBank/DDBJ whole genome shotgun (WGS) entry which is preliminary data.</text>
</comment>
<keyword evidence="3" id="KW-1185">Reference proteome</keyword>
<reference evidence="2 3" key="1">
    <citation type="journal article" date="2019" name="J. Hered.">
        <title>An Improved Genome Assembly for Drosophila navojoa, the Basal Species in the mojavensis Cluster.</title>
        <authorList>
            <person name="Vanderlinde T."/>
            <person name="Dupim E.G."/>
            <person name="Nazario-Yepiz N.O."/>
            <person name="Carvalho A.B."/>
        </authorList>
    </citation>
    <scope>NUCLEOTIDE SEQUENCE [LARGE SCALE GENOMIC DNA]</scope>
    <source>
        <strain evidence="2">Navoj_Jal97</strain>
        <tissue evidence="2">Whole organism</tissue>
    </source>
</reference>
<dbReference type="EMBL" id="LSRL02000166">
    <property type="protein sequence ID" value="TDG43269.1"/>
    <property type="molecule type" value="Genomic_DNA"/>
</dbReference>
<evidence type="ECO:0000313" key="3">
    <source>
        <dbReference type="Proteomes" id="UP000295192"/>
    </source>
</evidence>
<proteinExistence type="predicted"/>
<feature type="compositionally biased region" description="Acidic residues" evidence="1">
    <location>
        <begin position="16"/>
        <end position="43"/>
    </location>
</feature>
<dbReference type="OMA" id="QCFRGEV"/>
<evidence type="ECO:0000256" key="1">
    <source>
        <dbReference type="SAM" id="MobiDB-lite"/>
    </source>
</evidence>
<feature type="region of interest" description="Disordered" evidence="1">
    <location>
        <begin position="1"/>
        <end position="45"/>
    </location>
</feature>
<feature type="region of interest" description="Disordered" evidence="1">
    <location>
        <begin position="71"/>
        <end position="93"/>
    </location>
</feature>
<sequence length="93" mass="9697">MATTPTTLWRTPSVSDDADDSDSDADDNDSGNDDDDDDDEEDDQCFRGEVQRLAVLAAALVSTAQLVLPTISAGSDSDSGSSGDSGCPMQFFA</sequence>
<gene>
    <name evidence="2" type="ORF">AWZ03_010326</name>
</gene>